<dbReference type="Proteomes" id="UP000612893">
    <property type="component" value="Unassembled WGS sequence"/>
</dbReference>
<evidence type="ECO:0000313" key="3">
    <source>
        <dbReference type="Proteomes" id="UP000612893"/>
    </source>
</evidence>
<dbReference type="AlphaFoldDB" id="A0A934KFP8"/>
<protein>
    <submittedName>
        <fullName evidence="2">DUF4392 domain-containing protein</fullName>
    </submittedName>
</protein>
<feature type="domain" description="D-glutamate cyclase-like C-terminal" evidence="1">
    <location>
        <begin position="41"/>
        <end position="321"/>
    </location>
</feature>
<sequence>MADYIDRLITVEIRNQAMPHGKIAPLYEAARSEGGGEPLTLRAASGLMEHVRNQDVVLINTGAGSGELIPNGEDDGPVGAAVLARALHRGLGAIPIFVCEEHHVAPIAASSEAAGVPVRSLEVALRSQVGAAIVTTPPDQESMPAWSNRLLDQLNPRAIIAVERLGPNSVGVVHGATGIRSWQPLVDSSPLFEAAAGRGVFSIGIGDAGNEIGFGRIRDDVRRIQDPWGHTCQCPCGGGMATVVAADVLVVAAVSNWGAYGIEAALSLLLRRPNLPHTPETTRRILERCLEAGGIEAMFCTQQFYCDGISGENHMSIVRLLGEMVRVHLEDPTTGPIH</sequence>
<dbReference type="Gene3D" id="3.90.1640.20">
    <property type="entry name" value="TON_0340"/>
    <property type="match status" value="1"/>
</dbReference>
<organism evidence="2 3">
    <name type="scientific">Candidatus Nephthysia bennettiae</name>
    <dbReference type="NCBI Taxonomy" id="3127016"/>
    <lineage>
        <taxon>Bacteria</taxon>
        <taxon>Bacillati</taxon>
        <taxon>Candidatus Dormiibacterota</taxon>
        <taxon>Candidatus Dormibacteria</taxon>
        <taxon>Candidatus Dormibacterales</taxon>
        <taxon>Candidatus Dormibacteraceae</taxon>
        <taxon>Candidatus Nephthysia</taxon>
    </lineage>
</organism>
<comment type="caution">
    <text evidence="2">The sequence shown here is derived from an EMBL/GenBank/DDBJ whole genome shotgun (WGS) entry which is preliminary data.</text>
</comment>
<name>A0A934KFP8_9BACT</name>
<accession>A0A934KFP8</accession>
<reference evidence="2" key="1">
    <citation type="submission" date="2020-10" db="EMBL/GenBank/DDBJ databases">
        <title>Ca. Dormibacterota MAGs.</title>
        <authorList>
            <person name="Montgomery K."/>
        </authorList>
    </citation>
    <scope>NUCLEOTIDE SEQUENCE [LARGE SCALE GENOMIC DNA]</scope>
    <source>
        <strain evidence="2">SC8812_S17_10</strain>
    </source>
</reference>
<dbReference type="EMBL" id="JAEKNR010000240">
    <property type="protein sequence ID" value="MBJ7601290.1"/>
    <property type="molecule type" value="Genomic_DNA"/>
</dbReference>
<gene>
    <name evidence="2" type="ORF">JF922_24855</name>
</gene>
<dbReference type="Pfam" id="PF14336">
    <property type="entry name" value="GLUCM-like_C"/>
    <property type="match status" value="1"/>
</dbReference>
<dbReference type="InterPro" id="IPR025504">
    <property type="entry name" value="GLUCM_C"/>
</dbReference>
<proteinExistence type="predicted"/>
<evidence type="ECO:0000313" key="2">
    <source>
        <dbReference type="EMBL" id="MBJ7601290.1"/>
    </source>
</evidence>
<keyword evidence="3" id="KW-1185">Reference proteome</keyword>
<evidence type="ECO:0000259" key="1">
    <source>
        <dbReference type="Pfam" id="PF14336"/>
    </source>
</evidence>